<gene>
    <name evidence="2" type="ORF">N7492_002649</name>
</gene>
<dbReference type="OrthoDB" id="4485682at2759"/>
<dbReference type="Proteomes" id="UP001146351">
    <property type="component" value="Unassembled WGS sequence"/>
</dbReference>
<organism evidence="2 3">
    <name type="scientific">Penicillium capsulatum</name>
    <dbReference type="NCBI Taxonomy" id="69766"/>
    <lineage>
        <taxon>Eukaryota</taxon>
        <taxon>Fungi</taxon>
        <taxon>Dikarya</taxon>
        <taxon>Ascomycota</taxon>
        <taxon>Pezizomycotina</taxon>
        <taxon>Eurotiomycetes</taxon>
        <taxon>Eurotiomycetidae</taxon>
        <taxon>Eurotiales</taxon>
        <taxon>Aspergillaceae</taxon>
        <taxon>Penicillium</taxon>
    </lineage>
</organism>
<keyword evidence="3" id="KW-1185">Reference proteome</keyword>
<dbReference type="PANTHER" id="PTHR37535:SF2">
    <property type="entry name" value="FINGER DOMAIN PROTEIN, PUTATIVE (AFU_ORTHOLOGUE AFUA_6G09300)-RELATED"/>
    <property type="match status" value="1"/>
</dbReference>
<feature type="non-terminal residue" evidence="2">
    <location>
        <position position="794"/>
    </location>
</feature>
<evidence type="ECO:0008006" key="4">
    <source>
        <dbReference type="Google" id="ProtNLM"/>
    </source>
</evidence>
<feature type="region of interest" description="Disordered" evidence="1">
    <location>
        <begin position="31"/>
        <end position="95"/>
    </location>
</feature>
<dbReference type="EMBL" id="JAPQKO010000002">
    <property type="protein sequence ID" value="KAJ5179439.1"/>
    <property type="molecule type" value="Genomic_DNA"/>
</dbReference>
<proteinExistence type="predicted"/>
<name>A0A9W9LW81_9EURO</name>
<sequence>AVVSIPERFLCTFALVPWFPLILEMKRTRSRRNRNPGNNRGEEDISTTNTDLDEQSDATYETDLTEREDTSRKRLRSDENVALESEISDGAGQLYEDPLDEGGVDLSEIPEDFDKAPQTIERRERIESRWKRYCASQVRNRPNVPKWRKAEEALRQASNNDMYRFLRWCLLLERSEDGRHYPGINKASTLETDWKNLRLYYQKLTKVIINDGDGSEIRRGMKYLVQEFGLDTQPAKKTPVYIEDIGPFNETILSTQEKKFHLGFQRIQVCLFNSLGIFTVHRRNALLSLQFKDLQISLQKDPRGGPPVPMIELTAEGTKKFLGLTKLTTFALPEIIYGPSLVICPHTLLFGILFHARAFRNQGLTSKAQLRKLFISKGCEQLLVPLDPKKADWYIFCKTELVKGVPTIQRTTQMSKSTMSALLVTFGEIRGWKGAFHAHQFRYGSGKVLNESGWVSKEQHMLIMKHASPRTFLNHYHPLQLDTDMIRVICGLDPDVELMRAVTRQSRWRDTRRPRYLTDQQRAQVEDHPEMEEARRNLRKIRTQYEETQQPGLLLRLQQREKEVKNTRKRLQRSLRHHIREKFDEEQAFLDIEAQLSGAAAKEEKEDNPSLEDTMHPLQLHLVQSLLSYPVSNSLEDEWHRRDAGTAAVVQYCDVLEGGPLRGRPKQKPLKSTPLAGPIAQPKDLQQTQSDIDSCKVPAPVRGKPLRATREYLETAKQPEACFQCFASEGLPDKVRFQMFHDPGCVTRHFDAIHLKEKPLKCNWCEVTLLHRMAFQRHAFDEHRVRSRWRCPNP</sequence>
<evidence type="ECO:0000313" key="2">
    <source>
        <dbReference type="EMBL" id="KAJ5179439.1"/>
    </source>
</evidence>
<reference evidence="2" key="1">
    <citation type="submission" date="2022-11" db="EMBL/GenBank/DDBJ databases">
        <authorList>
            <person name="Petersen C."/>
        </authorList>
    </citation>
    <scope>NUCLEOTIDE SEQUENCE</scope>
    <source>
        <strain evidence="2">IBT 21917</strain>
    </source>
</reference>
<feature type="compositionally biased region" description="Basic and acidic residues" evidence="1">
    <location>
        <begin position="64"/>
        <end position="79"/>
    </location>
</feature>
<reference evidence="2" key="2">
    <citation type="journal article" date="2023" name="IMA Fungus">
        <title>Comparative genomic study of the Penicillium genus elucidates a diverse pangenome and 15 lateral gene transfer events.</title>
        <authorList>
            <person name="Petersen C."/>
            <person name="Sorensen T."/>
            <person name="Nielsen M.R."/>
            <person name="Sondergaard T.E."/>
            <person name="Sorensen J.L."/>
            <person name="Fitzpatrick D.A."/>
            <person name="Frisvad J.C."/>
            <person name="Nielsen K.L."/>
        </authorList>
    </citation>
    <scope>NUCLEOTIDE SEQUENCE</scope>
    <source>
        <strain evidence="2">IBT 21917</strain>
    </source>
</reference>
<dbReference type="PANTHER" id="PTHR37535">
    <property type="entry name" value="FLUG DOMAIN PROTEIN"/>
    <property type="match status" value="1"/>
</dbReference>
<feature type="non-terminal residue" evidence="2">
    <location>
        <position position="1"/>
    </location>
</feature>
<protein>
    <recommendedName>
        <fullName evidence="4">C2H2 finger domain protein</fullName>
    </recommendedName>
</protein>
<dbReference type="AlphaFoldDB" id="A0A9W9LW81"/>
<comment type="caution">
    <text evidence="2">The sequence shown here is derived from an EMBL/GenBank/DDBJ whole genome shotgun (WGS) entry which is preliminary data.</text>
</comment>
<accession>A0A9W9LW81</accession>
<feature type="region of interest" description="Disordered" evidence="1">
    <location>
        <begin position="661"/>
        <end position="690"/>
    </location>
</feature>
<dbReference type="Pfam" id="PF11917">
    <property type="entry name" value="DUF3435"/>
    <property type="match status" value="1"/>
</dbReference>
<evidence type="ECO:0000256" key="1">
    <source>
        <dbReference type="SAM" id="MobiDB-lite"/>
    </source>
</evidence>
<evidence type="ECO:0000313" key="3">
    <source>
        <dbReference type="Proteomes" id="UP001146351"/>
    </source>
</evidence>
<dbReference type="InterPro" id="IPR021842">
    <property type="entry name" value="DUF3435"/>
</dbReference>